<keyword evidence="3 7" id="KW-0812">Transmembrane</keyword>
<evidence type="ECO:0000256" key="3">
    <source>
        <dbReference type="ARBA" id="ARBA00022692"/>
    </source>
</evidence>
<evidence type="ECO:0000256" key="6">
    <source>
        <dbReference type="ARBA" id="ARBA00023136"/>
    </source>
</evidence>
<dbReference type="OrthoDB" id="9765532at2"/>
<comment type="subcellular location">
    <subcellularLocation>
        <location evidence="1">Membrane</location>
        <topology evidence="1">Multi-pass membrane protein</topology>
    </subcellularLocation>
</comment>
<name>A0A4Y4B166_9FLAO</name>
<evidence type="ECO:0000256" key="1">
    <source>
        <dbReference type="ARBA" id="ARBA00004141"/>
    </source>
</evidence>
<feature type="transmembrane region" description="Helical" evidence="7">
    <location>
        <begin position="90"/>
        <end position="122"/>
    </location>
</feature>
<feature type="transmembrane region" description="Helical" evidence="7">
    <location>
        <begin position="29"/>
        <end position="45"/>
    </location>
</feature>
<feature type="transmembrane region" description="Helical" evidence="7">
    <location>
        <begin position="425"/>
        <end position="444"/>
    </location>
</feature>
<accession>A0A4Y4B166</accession>
<dbReference type="PANTHER" id="PTHR43652:SF2">
    <property type="entry name" value="BASIC AMINO ACID ANTIPORTER YFCC-RELATED"/>
    <property type="match status" value="1"/>
</dbReference>
<dbReference type="Pfam" id="PF02080">
    <property type="entry name" value="TrkA_C"/>
    <property type="match status" value="1"/>
</dbReference>
<dbReference type="Gene3D" id="3.30.70.1450">
    <property type="entry name" value="Regulator of K+ conductance, C-terminal domain"/>
    <property type="match status" value="1"/>
</dbReference>
<proteinExistence type="predicted"/>
<evidence type="ECO:0000313" key="10">
    <source>
        <dbReference type="Proteomes" id="UP000316775"/>
    </source>
</evidence>
<feature type="transmembrane region" description="Helical" evidence="7">
    <location>
        <begin position="175"/>
        <end position="197"/>
    </location>
</feature>
<dbReference type="RefSeq" id="WP_073245126.1">
    <property type="nucleotide sequence ID" value="NZ_BJNP01000027.1"/>
</dbReference>
<dbReference type="PANTHER" id="PTHR43652">
    <property type="entry name" value="BASIC AMINO ACID ANTIPORTER YFCC-RELATED"/>
    <property type="match status" value="1"/>
</dbReference>
<reference evidence="9 10" key="1">
    <citation type="submission" date="2019-06" db="EMBL/GenBank/DDBJ databases">
        <title>Whole genome shotgun sequence of Flavobacterium flevense NBRC 14960.</title>
        <authorList>
            <person name="Hosoyama A."/>
            <person name="Uohara A."/>
            <person name="Ohji S."/>
            <person name="Ichikawa N."/>
        </authorList>
    </citation>
    <scope>NUCLEOTIDE SEQUENCE [LARGE SCALE GENOMIC DNA]</scope>
    <source>
        <strain evidence="9 10">NBRC 14960</strain>
    </source>
</reference>
<dbReference type="SUPFAM" id="SSF116726">
    <property type="entry name" value="TrkA C-terminal domain-like"/>
    <property type="match status" value="1"/>
</dbReference>
<feature type="domain" description="RCK C-terminal" evidence="8">
    <location>
        <begin position="207"/>
        <end position="292"/>
    </location>
</feature>
<dbReference type="EMBL" id="BJNP01000027">
    <property type="protein sequence ID" value="GEC72837.1"/>
    <property type="molecule type" value="Genomic_DNA"/>
</dbReference>
<keyword evidence="2" id="KW-0813">Transport</keyword>
<keyword evidence="10" id="KW-1185">Reference proteome</keyword>
<dbReference type="GO" id="GO:0006813">
    <property type="term" value="P:potassium ion transport"/>
    <property type="evidence" value="ECO:0007669"/>
    <property type="project" value="InterPro"/>
</dbReference>
<dbReference type="Pfam" id="PF03600">
    <property type="entry name" value="CitMHS"/>
    <property type="match status" value="1"/>
</dbReference>
<dbReference type="GO" id="GO:0005886">
    <property type="term" value="C:plasma membrane"/>
    <property type="evidence" value="ECO:0007669"/>
    <property type="project" value="TreeGrafter"/>
</dbReference>
<feature type="transmembrane region" description="Helical" evidence="7">
    <location>
        <begin position="508"/>
        <end position="526"/>
    </location>
</feature>
<keyword evidence="6 7" id="KW-0472">Membrane</keyword>
<dbReference type="Proteomes" id="UP000316775">
    <property type="component" value="Unassembled WGS sequence"/>
</dbReference>
<protein>
    <submittedName>
        <fullName evidence="9">Sodium:sulfate symporter</fullName>
    </submittedName>
</protein>
<feature type="transmembrane region" description="Helical" evidence="7">
    <location>
        <begin position="451"/>
        <end position="469"/>
    </location>
</feature>
<evidence type="ECO:0000256" key="7">
    <source>
        <dbReference type="SAM" id="Phobius"/>
    </source>
</evidence>
<evidence type="ECO:0000256" key="5">
    <source>
        <dbReference type="ARBA" id="ARBA00022989"/>
    </source>
</evidence>
<feature type="transmembrane region" description="Helical" evidence="7">
    <location>
        <begin position="52"/>
        <end position="70"/>
    </location>
</feature>
<evidence type="ECO:0000259" key="8">
    <source>
        <dbReference type="PROSITE" id="PS51202"/>
    </source>
</evidence>
<dbReference type="InterPro" id="IPR006037">
    <property type="entry name" value="RCK_C"/>
</dbReference>
<dbReference type="PROSITE" id="PS51202">
    <property type="entry name" value="RCK_C"/>
    <property type="match status" value="1"/>
</dbReference>
<dbReference type="InterPro" id="IPR004680">
    <property type="entry name" value="Cit_transptr-like_dom"/>
</dbReference>
<evidence type="ECO:0000256" key="4">
    <source>
        <dbReference type="ARBA" id="ARBA00022737"/>
    </source>
</evidence>
<dbReference type="STRING" id="983.SAMN05443543_10691"/>
<sequence>MTFTIAVVIGILLIAFALFISEKFTVDKTAFFILTSLLITGIVTPEEAISGFSDNAVLTILCLMIIAISLEKNGVVSLMAQKIIPIVKLPIWIFLPLLMITVGFFSGFIATTAVVIIFIKLINELDKLGKLDRAKVLLPVSFAGILGGSCTLMGTSTNLIVSDISRRSGIGRFDFFEFSVAGISFLLVSIPVIYILANKFLPKTPEVEKIDIHNKFGYITAVKIKSGSSLIGKKASETEIWDENDIRLIKVQRGKRHLKNDLKSEVLQENDILWLDLTLEDLTARTESLGLNILGVDQDLIEEHFTNEYHEVIILPNSRFINMSIEEFNDTLPDNVYVKGISSDKKDSHHDNYFKKIFSKKFIIPGNRVLLTGSLPEIQKIANNDNLLFANTVITNPRIPTYKKVISFAAIVLVIVLSATNTFSILKSCLLGVALCLFSGCIQLKDAYTGINWQVIFLLAGMIPLGIAMHNTGTDMFIANYLYIVLKSVPASVIISIIFAFTMLMSGFVSNNATAIIIAPIVIAIASKLNMDPKPLLYAVMFGANFSFYTPMGYQTNAIIYGLGIYKFKHFLIIGSILSLVLLVMASFLLPWLYL</sequence>
<feature type="transmembrane region" description="Helical" evidence="7">
    <location>
        <begin position="134"/>
        <end position="155"/>
    </location>
</feature>
<organism evidence="9 10">
    <name type="scientific">Flavobacterium flevense</name>
    <dbReference type="NCBI Taxonomy" id="983"/>
    <lineage>
        <taxon>Bacteria</taxon>
        <taxon>Pseudomonadati</taxon>
        <taxon>Bacteroidota</taxon>
        <taxon>Flavobacteriia</taxon>
        <taxon>Flavobacteriales</taxon>
        <taxon>Flavobacteriaceae</taxon>
        <taxon>Flavobacterium</taxon>
    </lineage>
</organism>
<evidence type="ECO:0000256" key="2">
    <source>
        <dbReference type="ARBA" id="ARBA00022448"/>
    </source>
</evidence>
<feature type="transmembrane region" description="Helical" evidence="7">
    <location>
        <begin position="481"/>
        <end position="501"/>
    </location>
</feature>
<gene>
    <name evidence="9" type="ORF">FFL01_23760</name>
</gene>
<dbReference type="InterPro" id="IPR051679">
    <property type="entry name" value="DASS-Related_Transporters"/>
</dbReference>
<feature type="transmembrane region" description="Helical" evidence="7">
    <location>
        <begin position="546"/>
        <end position="564"/>
    </location>
</feature>
<keyword evidence="5 7" id="KW-1133">Transmembrane helix</keyword>
<feature type="transmembrane region" description="Helical" evidence="7">
    <location>
        <begin position="571"/>
        <end position="594"/>
    </location>
</feature>
<keyword evidence="4" id="KW-0677">Repeat</keyword>
<dbReference type="AlphaFoldDB" id="A0A4Y4B166"/>
<comment type="caution">
    <text evidence="9">The sequence shown here is derived from an EMBL/GenBank/DDBJ whole genome shotgun (WGS) entry which is preliminary data.</text>
</comment>
<evidence type="ECO:0000313" key="9">
    <source>
        <dbReference type="EMBL" id="GEC72837.1"/>
    </source>
</evidence>
<dbReference type="InterPro" id="IPR036721">
    <property type="entry name" value="RCK_C_sf"/>
</dbReference>
<dbReference type="GO" id="GO:0008324">
    <property type="term" value="F:monoatomic cation transmembrane transporter activity"/>
    <property type="evidence" value="ECO:0007669"/>
    <property type="project" value="InterPro"/>
</dbReference>